<dbReference type="Pfam" id="PF04577">
    <property type="entry name" value="Glyco_transf_61"/>
    <property type="match status" value="1"/>
</dbReference>
<proteinExistence type="predicted"/>
<dbReference type="InterPro" id="IPR049625">
    <property type="entry name" value="Glyco_transf_61_cat"/>
</dbReference>
<keyword evidence="3" id="KW-1185">Reference proteome</keyword>
<dbReference type="AlphaFoldDB" id="A0A812U6I9"/>
<dbReference type="EMBL" id="CAJNDS010002641">
    <property type="protein sequence ID" value="CAE7554750.1"/>
    <property type="molecule type" value="Genomic_DNA"/>
</dbReference>
<feature type="domain" description="Glycosyltransferase 61 catalytic" evidence="1">
    <location>
        <begin position="41"/>
        <end position="176"/>
    </location>
</feature>
<dbReference type="OrthoDB" id="421289at2759"/>
<sequence length="260" mass="29130">MLTWMSTSRPKARVFLELDQDSKIQSFIQWLDPDLHKRTTFVRAGDVVCAAALWVVVPREAPSPHKFRIPTLVNNLRRHIAKVQPTYEATSTVYVKRLPSTASHGRLLTDEHSQEVVQTAQSALHRHGMPSEVAIFDGTSDGKTTATFKEQYQRFNSAILVFGSHGTAFSNILWMPCEVPAAAIEFVCGAHSLQARGCFKPNVTGVRFDTYFQLHAGISWVKYFHVLTQSVSDEVSDFMRVDLAGFDQALDAALAHVKRK</sequence>
<evidence type="ECO:0000313" key="2">
    <source>
        <dbReference type="EMBL" id="CAE7554750.1"/>
    </source>
</evidence>
<evidence type="ECO:0000259" key="1">
    <source>
        <dbReference type="Pfam" id="PF04577"/>
    </source>
</evidence>
<name>A0A812U6I9_9DINO</name>
<dbReference type="Proteomes" id="UP000604046">
    <property type="component" value="Unassembled WGS sequence"/>
</dbReference>
<dbReference type="GO" id="GO:0016757">
    <property type="term" value="F:glycosyltransferase activity"/>
    <property type="evidence" value="ECO:0007669"/>
    <property type="project" value="InterPro"/>
</dbReference>
<protein>
    <submittedName>
        <fullName evidence="2">CA14 protein</fullName>
    </submittedName>
</protein>
<evidence type="ECO:0000313" key="3">
    <source>
        <dbReference type="Proteomes" id="UP000604046"/>
    </source>
</evidence>
<comment type="caution">
    <text evidence="2">The sequence shown here is derived from an EMBL/GenBank/DDBJ whole genome shotgun (WGS) entry which is preliminary data.</text>
</comment>
<organism evidence="2 3">
    <name type="scientific">Symbiodinium natans</name>
    <dbReference type="NCBI Taxonomy" id="878477"/>
    <lineage>
        <taxon>Eukaryota</taxon>
        <taxon>Sar</taxon>
        <taxon>Alveolata</taxon>
        <taxon>Dinophyceae</taxon>
        <taxon>Suessiales</taxon>
        <taxon>Symbiodiniaceae</taxon>
        <taxon>Symbiodinium</taxon>
    </lineage>
</organism>
<accession>A0A812U6I9</accession>
<gene>
    <name evidence="2" type="primary">CA14</name>
    <name evidence="2" type="ORF">SNAT2548_LOCUS31164</name>
</gene>
<reference evidence="2" key="1">
    <citation type="submission" date="2021-02" db="EMBL/GenBank/DDBJ databases">
        <authorList>
            <person name="Dougan E. K."/>
            <person name="Rhodes N."/>
            <person name="Thang M."/>
            <person name="Chan C."/>
        </authorList>
    </citation>
    <scope>NUCLEOTIDE SEQUENCE</scope>
</reference>